<name>A0ABV2PK68_9BACI</name>
<evidence type="ECO:0000313" key="1">
    <source>
        <dbReference type="EMBL" id="MET4561156.1"/>
    </source>
</evidence>
<dbReference type="SUPFAM" id="SSF50129">
    <property type="entry name" value="GroES-like"/>
    <property type="match status" value="1"/>
</dbReference>
<sequence>MKAVIINEFGPASVLTYVECPKPAILIEEVLIRTMYTSVNFADIKNRTGNKAKANFPMVLV</sequence>
<protein>
    <submittedName>
        <fullName evidence="1">NADPH:quinone reductase-like Zn-dependent oxidoreductase</fullName>
    </submittedName>
</protein>
<gene>
    <name evidence="1" type="ORF">ABIA69_002301</name>
</gene>
<dbReference type="Proteomes" id="UP001549363">
    <property type="component" value="Unassembled WGS sequence"/>
</dbReference>
<organism evidence="1 2">
    <name type="scientific">Lysinibacillus parviboronicapiens</name>
    <dbReference type="NCBI Taxonomy" id="436516"/>
    <lineage>
        <taxon>Bacteria</taxon>
        <taxon>Bacillati</taxon>
        <taxon>Bacillota</taxon>
        <taxon>Bacilli</taxon>
        <taxon>Bacillales</taxon>
        <taxon>Bacillaceae</taxon>
        <taxon>Lysinibacillus</taxon>
    </lineage>
</organism>
<dbReference type="RefSeq" id="WP_354471868.1">
    <property type="nucleotide sequence ID" value="NZ_JBEPSB010000009.1"/>
</dbReference>
<reference evidence="1 2" key="1">
    <citation type="submission" date="2024-06" db="EMBL/GenBank/DDBJ databases">
        <title>Sorghum-associated microbial communities from plants grown in Nebraska, USA.</title>
        <authorList>
            <person name="Schachtman D."/>
        </authorList>
    </citation>
    <scope>NUCLEOTIDE SEQUENCE [LARGE SCALE GENOMIC DNA]</scope>
    <source>
        <strain evidence="1 2">736</strain>
    </source>
</reference>
<dbReference type="Gene3D" id="3.90.180.10">
    <property type="entry name" value="Medium-chain alcohol dehydrogenases, catalytic domain"/>
    <property type="match status" value="1"/>
</dbReference>
<keyword evidence="2" id="KW-1185">Reference proteome</keyword>
<proteinExistence type="predicted"/>
<dbReference type="InterPro" id="IPR011032">
    <property type="entry name" value="GroES-like_sf"/>
</dbReference>
<comment type="caution">
    <text evidence="1">The sequence shown here is derived from an EMBL/GenBank/DDBJ whole genome shotgun (WGS) entry which is preliminary data.</text>
</comment>
<evidence type="ECO:0000313" key="2">
    <source>
        <dbReference type="Proteomes" id="UP001549363"/>
    </source>
</evidence>
<dbReference type="EMBL" id="JBEPSB010000009">
    <property type="protein sequence ID" value="MET4561156.1"/>
    <property type="molecule type" value="Genomic_DNA"/>
</dbReference>
<accession>A0ABV2PK68</accession>